<evidence type="ECO:0000256" key="4">
    <source>
        <dbReference type="ARBA" id="ARBA00023015"/>
    </source>
</evidence>
<feature type="compositionally biased region" description="Low complexity" evidence="8">
    <location>
        <begin position="374"/>
        <end position="388"/>
    </location>
</feature>
<sequence length="388" mass="44148">MKANMDPTDRHLADEYVEEFVLDHLEGVAVKRETNNSHDEEAREMRPQRLPPMPICGGNILPSPPQLLTPPAHQTEDHHFNHNHNHNHNHGAVYHQQQFSQNVVHHIQHHAQNMVVHTQNGVVVSAIKHQNSLVMYPNTPGTPPDTPPISISPNVSASPPSHFHVGQQHSHVPHVHHGKPPGGLMEDMVWLTQSLRQEPLDLRPNCNEIDDAQSWPVQHPGVNHKRLPQEYLQQHEDDMCGLRPVSVSSGVTSPLSGSIRLHHHGGEPDLISDDLLTHLTVRELNKRLHGLPREDVVRLKQKRRTLKNRGYAQNCRSKRLVQRHELELNNRQLQGEIHRLQVEVSRICHERDMYKHRYEVLQGQLRMDGSDGVPSASAHSNPSSPELF</sequence>
<feature type="region of interest" description="Disordered" evidence="8">
    <location>
        <begin position="31"/>
        <end position="51"/>
    </location>
</feature>
<feature type="region of interest" description="Disordered" evidence="8">
    <location>
        <begin position="369"/>
        <end position="388"/>
    </location>
</feature>
<evidence type="ECO:0000259" key="9">
    <source>
        <dbReference type="PROSITE" id="PS50217"/>
    </source>
</evidence>
<reference evidence="10" key="1">
    <citation type="submission" date="2015-11" db="EMBL/GenBank/DDBJ databases">
        <title>De novo transcriptome assembly of four potential Pierce s Disease insect vectors from Arizona vineyards.</title>
        <authorList>
            <person name="Tassone E.E."/>
        </authorList>
    </citation>
    <scope>NUCLEOTIDE SEQUENCE</scope>
</reference>
<dbReference type="Gene3D" id="1.20.5.170">
    <property type="match status" value="1"/>
</dbReference>
<keyword evidence="4" id="KW-0805">Transcription regulation</keyword>
<proteinExistence type="inferred from homology"/>
<evidence type="ECO:0000256" key="2">
    <source>
        <dbReference type="ARBA" id="ARBA00008500"/>
    </source>
</evidence>
<dbReference type="FunFam" id="1.20.5.170:FF:000011">
    <property type="entry name" value="Transcription factor MafG, putative"/>
    <property type="match status" value="1"/>
</dbReference>
<keyword evidence="6" id="KW-0804">Transcription</keyword>
<feature type="region of interest" description="Disordered" evidence="8">
    <location>
        <begin position="155"/>
        <end position="177"/>
    </location>
</feature>
<dbReference type="SUPFAM" id="SSF47454">
    <property type="entry name" value="A DNA-binding domain in eukaryotic transcription factors"/>
    <property type="match status" value="1"/>
</dbReference>
<evidence type="ECO:0000256" key="1">
    <source>
        <dbReference type="ARBA" id="ARBA00004123"/>
    </source>
</evidence>
<dbReference type="PROSITE" id="PS50217">
    <property type="entry name" value="BZIP"/>
    <property type="match status" value="1"/>
</dbReference>
<evidence type="ECO:0000256" key="8">
    <source>
        <dbReference type="SAM" id="MobiDB-lite"/>
    </source>
</evidence>
<feature type="domain" description="BZIP" evidence="9">
    <location>
        <begin position="298"/>
        <end position="361"/>
    </location>
</feature>
<dbReference type="GO" id="GO:0000978">
    <property type="term" value="F:RNA polymerase II cis-regulatory region sequence-specific DNA binding"/>
    <property type="evidence" value="ECO:0007669"/>
    <property type="project" value="TreeGrafter"/>
</dbReference>
<dbReference type="PANTHER" id="PTHR10129">
    <property type="entry name" value="TRANSCRIPTION FACTOR MAF"/>
    <property type="match status" value="1"/>
</dbReference>
<keyword evidence="7" id="KW-0539">Nucleus</keyword>
<keyword evidence="3" id="KW-0678">Repressor</keyword>
<dbReference type="GO" id="GO:0005634">
    <property type="term" value="C:nucleus"/>
    <property type="evidence" value="ECO:0007669"/>
    <property type="project" value="UniProtKB-SubCell"/>
</dbReference>
<keyword evidence="5" id="KW-0238">DNA-binding</keyword>
<dbReference type="InterPro" id="IPR024874">
    <property type="entry name" value="Transcription_factor_Maf_fam"/>
</dbReference>
<dbReference type="SUPFAM" id="SSF57959">
    <property type="entry name" value="Leucine zipper domain"/>
    <property type="match status" value="1"/>
</dbReference>
<dbReference type="InterPro" id="IPR046347">
    <property type="entry name" value="bZIP_sf"/>
</dbReference>
<dbReference type="GO" id="GO:0000981">
    <property type="term" value="F:DNA-binding transcription factor activity, RNA polymerase II-specific"/>
    <property type="evidence" value="ECO:0007669"/>
    <property type="project" value="TreeGrafter"/>
</dbReference>
<evidence type="ECO:0000256" key="3">
    <source>
        <dbReference type="ARBA" id="ARBA00022491"/>
    </source>
</evidence>
<dbReference type="InterPro" id="IPR004826">
    <property type="entry name" value="bZIP_Maf"/>
</dbReference>
<dbReference type="InterPro" id="IPR004827">
    <property type="entry name" value="bZIP"/>
</dbReference>
<dbReference type="CDD" id="cd14718">
    <property type="entry name" value="bZIP_Maf_large"/>
    <property type="match status" value="1"/>
</dbReference>
<comment type="subcellular location">
    <subcellularLocation>
        <location evidence="1">Nucleus</location>
    </subcellularLocation>
</comment>
<feature type="compositionally biased region" description="Basic and acidic residues" evidence="8">
    <location>
        <begin position="31"/>
        <end position="47"/>
    </location>
</feature>
<dbReference type="PANTHER" id="PTHR10129:SF44">
    <property type="entry name" value="TRAFFIC JAM, ISOFORM C"/>
    <property type="match status" value="1"/>
</dbReference>
<organism evidence="10">
    <name type="scientific">Graphocephala atropunctata</name>
    <dbReference type="NCBI Taxonomy" id="36148"/>
    <lineage>
        <taxon>Eukaryota</taxon>
        <taxon>Metazoa</taxon>
        <taxon>Ecdysozoa</taxon>
        <taxon>Arthropoda</taxon>
        <taxon>Hexapoda</taxon>
        <taxon>Insecta</taxon>
        <taxon>Pterygota</taxon>
        <taxon>Neoptera</taxon>
        <taxon>Paraneoptera</taxon>
        <taxon>Hemiptera</taxon>
        <taxon>Auchenorrhyncha</taxon>
        <taxon>Membracoidea</taxon>
        <taxon>Cicadellidae</taxon>
        <taxon>Cicadellinae</taxon>
        <taxon>Cicadellini</taxon>
        <taxon>Graphocephala</taxon>
    </lineage>
</organism>
<protein>
    <recommendedName>
        <fullName evidence="9">BZIP domain-containing protein</fullName>
    </recommendedName>
</protein>
<dbReference type="Pfam" id="PF03131">
    <property type="entry name" value="bZIP_Maf"/>
    <property type="match status" value="1"/>
</dbReference>
<dbReference type="SMART" id="SM00338">
    <property type="entry name" value="BRLZ"/>
    <property type="match status" value="1"/>
</dbReference>
<comment type="similarity">
    <text evidence="2">Belongs to the bZIP family. Maf subfamily.</text>
</comment>
<gene>
    <name evidence="10" type="ORF">g.17662</name>
</gene>
<evidence type="ECO:0000256" key="7">
    <source>
        <dbReference type="ARBA" id="ARBA00023242"/>
    </source>
</evidence>
<evidence type="ECO:0000313" key="10">
    <source>
        <dbReference type="EMBL" id="JAT11183.1"/>
    </source>
</evidence>
<accession>A0A1B6KIB7</accession>
<dbReference type="InterPro" id="IPR008917">
    <property type="entry name" value="TF_DNA-bd_sf"/>
</dbReference>
<evidence type="ECO:0000256" key="5">
    <source>
        <dbReference type="ARBA" id="ARBA00023125"/>
    </source>
</evidence>
<name>A0A1B6KIB7_9HEMI</name>
<evidence type="ECO:0000256" key="6">
    <source>
        <dbReference type="ARBA" id="ARBA00023163"/>
    </source>
</evidence>
<dbReference type="AlphaFoldDB" id="A0A1B6KIB7"/>
<dbReference type="EMBL" id="GEBQ01028794">
    <property type="protein sequence ID" value="JAT11183.1"/>
    <property type="molecule type" value="Transcribed_RNA"/>
</dbReference>